<evidence type="ECO:0000313" key="4">
    <source>
        <dbReference type="Proteomes" id="UP001064504"/>
    </source>
</evidence>
<feature type="chain" id="PRO_5046289350" evidence="1">
    <location>
        <begin position="21"/>
        <end position="145"/>
    </location>
</feature>
<name>A0ABY6ALW8_9PSED</name>
<evidence type="ECO:0000313" key="3">
    <source>
        <dbReference type="EMBL" id="UXH39734.1"/>
    </source>
</evidence>
<dbReference type="InterPro" id="IPR025218">
    <property type="entry name" value="DUF4426"/>
</dbReference>
<organism evidence="3 4">
    <name type="scientific">Pseudomonas promysalinigenes</name>
    <dbReference type="NCBI Taxonomy" id="485898"/>
    <lineage>
        <taxon>Bacteria</taxon>
        <taxon>Pseudomonadati</taxon>
        <taxon>Pseudomonadota</taxon>
        <taxon>Gammaproteobacteria</taxon>
        <taxon>Pseudomonadales</taxon>
        <taxon>Pseudomonadaceae</taxon>
        <taxon>Pseudomonas</taxon>
    </lineage>
</organism>
<accession>A0ABY6ALW8</accession>
<dbReference type="EMBL" id="CP104557">
    <property type="protein sequence ID" value="UXH39734.1"/>
    <property type="molecule type" value="Genomic_DNA"/>
</dbReference>
<feature type="signal peptide" evidence="1">
    <location>
        <begin position="1"/>
        <end position="20"/>
    </location>
</feature>
<protein>
    <submittedName>
        <fullName evidence="3">DUF4426 domain-containing protein</fullName>
    </submittedName>
</protein>
<feature type="domain" description="DUF4426" evidence="2">
    <location>
        <begin position="30"/>
        <end position="143"/>
    </location>
</feature>
<dbReference type="Proteomes" id="UP001064504">
    <property type="component" value="Chromosome"/>
</dbReference>
<proteinExistence type="predicted"/>
<keyword evidence="4" id="KW-1185">Reference proteome</keyword>
<dbReference type="Gene3D" id="2.60.40.3340">
    <property type="entry name" value="Domain of unknown function DUF4426"/>
    <property type="match status" value="1"/>
</dbReference>
<gene>
    <name evidence="3" type="ORF">N5C08_22755</name>
</gene>
<evidence type="ECO:0000256" key="1">
    <source>
        <dbReference type="SAM" id="SignalP"/>
    </source>
</evidence>
<sequence>MRRRLALLLISLCLALPALASEAARPERKEVFGDVTVHYSAFTSSMLQPDIAAAAGLNRSKNQGVLNIAVLKGNKPSTAVVSGTVKDLTGRTSALSFKQMTEHGAVYYIAQFKIEQAQTLTFDITVETGGVSHSLSFNQEVFPGE</sequence>
<reference evidence="3" key="1">
    <citation type="submission" date="2022-09" db="EMBL/GenBank/DDBJ databases">
        <title>Complete genome sequence of Pseudomonas promysalinigenes strain RL-WG26, a newly isolated PGPR with the potential for plant salinity stress alleviation.</title>
        <authorList>
            <person name="Ren L."/>
            <person name="Wang G."/>
            <person name="Hu H."/>
        </authorList>
    </citation>
    <scope>NUCLEOTIDE SEQUENCE</scope>
    <source>
        <strain evidence="3">RL-WG26</strain>
    </source>
</reference>
<evidence type="ECO:0000259" key="2">
    <source>
        <dbReference type="Pfam" id="PF14467"/>
    </source>
</evidence>
<dbReference type="RefSeq" id="WP_060479870.1">
    <property type="nucleotide sequence ID" value="NZ_CP077094.1"/>
</dbReference>
<dbReference type="Pfam" id="PF14467">
    <property type="entry name" value="DUF4426"/>
    <property type="match status" value="1"/>
</dbReference>
<keyword evidence="1" id="KW-0732">Signal</keyword>